<dbReference type="RefSeq" id="XP_033683354.1">
    <property type="nucleotide sequence ID" value="XM_033829213.1"/>
</dbReference>
<dbReference type="GeneID" id="54582543"/>
<protein>
    <recommendedName>
        <fullName evidence="4">LysM domain-containing protein</fullName>
    </recommendedName>
</protein>
<evidence type="ECO:0000313" key="3">
    <source>
        <dbReference type="Proteomes" id="UP000800094"/>
    </source>
</evidence>
<dbReference type="EMBL" id="ML987196">
    <property type="protein sequence ID" value="KAF2248350.1"/>
    <property type="molecule type" value="Genomic_DNA"/>
</dbReference>
<accession>A0A6A6IFP8</accession>
<reference evidence="2" key="1">
    <citation type="journal article" date="2020" name="Stud. Mycol.">
        <title>101 Dothideomycetes genomes: a test case for predicting lifestyles and emergence of pathogens.</title>
        <authorList>
            <person name="Haridas S."/>
            <person name="Albert R."/>
            <person name="Binder M."/>
            <person name="Bloem J."/>
            <person name="Labutti K."/>
            <person name="Salamov A."/>
            <person name="Andreopoulos B."/>
            <person name="Baker S."/>
            <person name="Barry K."/>
            <person name="Bills G."/>
            <person name="Bluhm B."/>
            <person name="Cannon C."/>
            <person name="Castanera R."/>
            <person name="Culley D."/>
            <person name="Daum C."/>
            <person name="Ezra D."/>
            <person name="Gonzalez J."/>
            <person name="Henrissat B."/>
            <person name="Kuo A."/>
            <person name="Liang C."/>
            <person name="Lipzen A."/>
            <person name="Lutzoni F."/>
            <person name="Magnuson J."/>
            <person name="Mondo S."/>
            <person name="Nolan M."/>
            <person name="Ohm R."/>
            <person name="Pangilinan J."/>
            <person name="Park H.-J."/>
            <person name="Ramirez L."/>
            <person name="Alfaro M."/>
            <person name="Sun H."/>
            <person name="Tritt A."/>
            <person name="Yoshinaga Y."/>
            <person name="Zwiers L.-H."/>
            <person name="Turgeon B."/>
            <person name="Goodwin S."/>
            <person name="Spatafora J."/>
            <person name="Crous P."/>
            <person name="Grigoriev I."/>
        </authorList>
    </citation>
    <scope>NUCLEOTIDE SEQUENCE</scope>
    <source>
        <strain evidence="2">CBS 122368</strain>
    </source>
</reference>
<evidence type="ECO:0000313" key="2">
    <source>
        <dbReference type="EMBL" id="KAF2248350.1"/>
    </source>
</evidence>
<feature type="signal peptide" evidence="1">
    <location>
        <begin position="1"/>
        <end position="23"/>
    </location>
</feature>
<dbReference type="OrthoDB" id="2107166at2759"/>
<dbReference type="Gene3D" id="3.10.350.10">
    <property type="entry name" value="LysM domain"/>
    <property type="match status" value="1"/>
</dbReference>
<dbReference type="InterPro" id="IPR036779">
    <property type="entry name" value="LysM_dom_sf"/>
</dbReference>
<name>A0A6A6IFP8_9PLEO</name>
<dbReference type="AlphaFoldDB" id="A0A6A6IFP8"/>
<dbReference type="Proteomes" id="UP000800094">
    <property type="component" value="Unassembled WGS sequence"/>
</dbReference>
<keyword evidence="3" id="KW-1185">Reference proteome</keyword>
<feature type="chain" id="PRO_5025591584" description="LysM domain-containing protein" evidence="1">
    <location>
        <begin position="24"/>
        <end position="232"/>
    </location>
</feature>
<organism evidence="2 3">
    <name type="scientific">Trematosphaeria pertusa</name>
    <dbReference type="NCBI Taxonomy" id="390896"/>
    <lineage>
        <taxon>Eukaryota</taxon>
        <taxon>Fungi</taxon>
        <taxon>Dikarya</taxon>
        <taxon>Ascomycota</taxon>
        <taxon>Pezizomycotina</taxon>
        <taxon>Dothideomycetes</taxon>
        <taxon>Pleosporomycetidae</taxon>
        <taxon>Pleosporales</taxon>
        <taxon>Massarineae</taxon>
        <taxon>Trematosphaeriaceae</taxon>
        <taxon>Trematosphaeria</taxon>
    </lineage>
</organism>
<evidence type="ECO:0000256" key="1">
    <source>
        <dbReference type="SAM" id="SignalP"/>
    </source>
</evidence>
<gene>
    <name evidence="2" type="ORF">BU26DRAFT_520047</name>
</gene>
<proteinExistence type="predicted"/>
<keyword evidence="1" id="KW-0732">Signal</keyword>
<sequence length="232" mass="24949">MALISNFFLVALLVLSSSSMLYACDPNTLNTTTGEYPITVEGTTIFDVAAATGRGVCDIARFNMMADVAIPPNIGQVIAIPPQTCTPDNTTCILPRLNPTRNCIFGGPRLYYTVKGDTYERIALYRLNITLESLMPAAAPGEASTDATAPLPVGQFVKVPQCSPSQCVIQPVTFEYGVYKDLAEKYGSTVGQIMMLSPTYNYSEALVLNRTRPSIDVAINCTALSNNLTVLA</sequence>
<evidence type="ECO:0008006" key="4">
    <source>
        <dbReference type="Google" id="ProtNLM"/>
    </source>
</evidence>